<dbReference type="STRING" id="37992.A0A4Z0ZE98"/>
<evidence type="ECO:0000313" key="3">
    <source>
        <dbReference type="Proteomes" id="UP000297716"/>
    </source>
</evidence>
<protein>
    <recommendedName>
        <fullName evidence="4">F-box domain-containing protein</fullName>
    </recommendedName>
</protein>
<dbReference type="AlphaFoldDB" id="A0A4Z0ZE98"/>
<organism evidence="2 3">
    <name type="scientific">Xylaria hypoxylon</name>
    <dbReference type="NCBI Taxonomy" id="37992"/>
    <lineage>
        <taxon>Eukaryota</taxon>
        <taxon>Fungi</taxon>
        <taxon>Dikarya</taxon>
        <taxon>Ascomycota</taxon>
        <taxon>Pezizomycotina</taxon>
        <taxon>Sordariomycetes</taxon>
        <taxon>Xylariomycetidae</taxon>
        <taxon>Xylariales</taxon>
        <taxon>Xylariaceae</taxon>
        <taxon>Xylaria</taxon>
    </lineage>
</organism>
<evidence type="ECO:0008006" key="4">
    <source>
        <dbReference type="Google" id="ProtNLM"/>
    </source>
</evidence>
<keyword evidence="3" id="KW-1185">Reference proteome</keyword>
<evidence type="ECO:0000256" key="1">
    <source>
        <dbReference type="SAM" id="MobiDB-lite"/>
    </source>
</evidence>
<sequence>MANNTDADIHTDSLHTKHNNDYVSPELVVGEVHVSDSISPTVMQLTKDNNCECEGTRGKGVPLALLDLPVDVTCTNDLIALALTHSALYELAVPSIYSRFDIVWPDTSTPVLSSKSVDALSYGLATLCLPNRFVETARRSHGAGLGQSKVSHRLANNKYAKYIRKFSIGDGPSEWTSEYLITKESGKMLGTLVAIAVSKMVNLETFVWDMPTGVLSDVFMALSSLEDDRGQSKLEKVWVRWHDSSSTTPTTSSASSPTTTLPPPPPPPPPPIFPTLLPSGAMPNSAGNHIPANADDATPQPKSYAQSCVEYPTFSVLPPLKSLIVLDIDDLSYLDEMSILIKRSASHLRELQVGISKRASNLHDFAQPWDGANLQQVDHEAKWPGESRIPTTRLGGVLGVLVGRIYDIRKKPSPKSHEKSAPRENADLLTNTKTLGLVSKTDKAPQPQSTTSDDLPDSSLGRKRLEGKLKLEKLGLERVTLSIVVCSRAIDWSNMTNLTILGCRHHESLWKALKRQFQPTPPAHGSPQGTSMRYHLSLKHISTDLVSLDLLSFMKETIAPNTMETIFLQDRQRTSKPSVTLEQVFKCMVKRHRNSLKKLLINSSEGKATDPVMSGAPGRLKHWAIRDEFLSYITSGRMTSLRELGMVIDYKDWHTFLQQLPQLASLRSLHIPQMIDRRSEPALLVAKELALQIVDVISLRKEIRLAYVGLWDKCFEITEVDHSDSANNRFQDDDDHAVSIDDADHVYGNSEGDDDTEDDENDDGDDSFMDADEDLTENSDNESEADSFAEAAANKPPTRLRLREILYYDDKVDLFRARHGKL</sequence>
<feature type="compositionally biased region" description="Low complexity" evidence="1">
    <location>
        <begin position="449"/>
        <end position="459"/>
    </location>
</feature>
<dbReference type="OrthoDB" id="3199516at2759"/>
<dbReference type="EMBL" id="SKBN01000007">
    <property type="protein sequence ID" value="TGJ88006.1"/>
    <property type="molecule type" value="Genomic_DNA"/>
</dbReference>
<accession>A0A4Z0ZE98</accession>
<name>A0A4Z0ZE98_9PEZI</name>
<comment type="caution">
    <text evidence="2">The sequence shown here is derived from an EMBL/GenBank/DDBJ whole genome shotgun (WGS) entry which is preliminary data.</text>
</comment>
<feature type="compositionally biased region" description="Acidic residues" evidence="1">
    <location>
        <begin position="751"/>
        <end position="787"/>
    </location>
</feature>
<feature type="compositionally biased region" description="Basic and acidic residues" evidence="1">
    <location>
        <begin position="411"/>
        <end position="426"/>
    </location>
</feature>
<evidence type="ECO:0000313" key="2">
    <source>
        <dbReference type="EMBL" id="TGJ88006.1"/>
    </source>
</evidence>
<proteinExistence type="predicted"/>
<feature type="region of interest" description="Disordered" evidence="1">
    <location>
        <begin position="411"/>
        <end position="461"/>
    </location>
</feature>
<feature type="region of interest" description="Disordered" evidence="1">
    <location>
        <begin position="744"/>
        <end position="794"/>
    </location>
</feature>
<feature type="compositionally biased region" description="Pro residues" evidence="1">
    <location>
        <begin position="260"/>
        <end position="273"/>
    </location>
</feature>
<gene>
    <name evidence="2" type="ORF">E0Z10_g776</name>
</gene>
<dbReference type="Proteomes" id="UP000297716">
    <property type="component" value="Unassembled WGS sequence"/>
</dbReference>
<feature type="compositionally biased region" description="Low complexity" evidence="1">
    <location>
        <begin position="244"/>
        <end position="259"/>
    </location>
</feature>
<feature type="region of interest" description="Disordered" evidence="1">
    <location>
        <begin position="244"/>
        <end position="304"/>
    </location>
</feature>
<reference evidence="2 3" key="1">
    <citation type="submission" date="2019-03" db="EMBL/GenBank/DDBJ databases">
        <title>Draft genome sequence of Xylaria hypoxylon DSM 108379, a ubiquitous saprotrophic-parasitic fungi on hardwood.</title>
        <authorList>
            <person name="Buettner E."/>
            <person name="Leonhardt S."/>
            <person name="Gebauer A.M."/>
            <person name="Liers C."/>
            <person name="Hofrichter M."/>
            <person name="Kellner H."/>
        </authorList>
    </citation>
    <scope>NUCLEOTIDE SEQUENCE [LARGE SCALE GENOMIC DNA]</scope>
    <source>
        <strain evidence="2 3">DSM 108379</strain>
    </source>
</reference>